<accession>A0ABV9KSE5</accession>
<sequence>MAVKIEKWAAAQKKHKLSDKHVQMARELGLNPDKLGKIDNHKQETWKTPLPQFIEDIYYKRFKREEPLAVRSLKDIAADDKARKEKKKKEKAKKRAAGAQEGNTPE</sequence>
<dbReference type="EMBL" id="JBHSGN010000046">
    <property type="protein sequence ID" value="MFC4673122.1"/>
    <property type="molecule type" value="Genomic_DNA"/>
</dbReference>
<dbReference type="Proteomes" id="UP001596023">
    <property type="component" value="Unassembled WGS sequence"/>
</dbReference>
<feature type="compositionally biased region" description="Basic and acidic residues" evidence="1">
    <location>
        <begin position="74"/>
        <end position="83"/>
    </location>
</feature>
<keyword evidence="3" id="KW-1185">Reference proteome</keyword>
<dbReference type="RefSeq" id="WP_379994356.1">
    <property type="nucleotide sequence ID" value="NZ_JBHSGN010000046.1"/>
</dbReference>
<evidence type="ECO:0000256" key="1">
    <source>
        <dbReference type="SAM" id="MobiDB-lite"/>
    </source>
</evidence>
<feature type="compositionally biased region" description="Basic residues" evidence="1">
    <location>
        <begin position="84"/>
        <end position="96"/>
    </location>
</feature>
<evidence type="ECO:0000313" key="3">
    <source>
        <dbReference type="Proteomes" id="UP001596023"/>
    </source>
</evidence>
<feature type="region of interest" description="Disordered" evidence="1">
    <location>
        <begin position="74"/>
        <end position="106"/>
    </location>
</feature>
<name>A0ABV9KSE5_9BACT</name>
<comment type="caution">
    <text evidence="2">The sequence shown here is derived from an EMBL/GenBank/DDBJ whole genome shotgun (WGS) entry which is preliminary data.</text>
</comment>
<reference evidence="3" key="1">
    <citation type="journal article" date="2019" name="Int. J. Syst. Evol. Microbiol.">
        <title>The Global Catalogue of Microorganisms (GCM) 10K type strain sequencing project: providing services to taxonomists for standard genome sequencing and annotation.</title>
        <authorList>
            <consortium name="The Broad Institute Genomics Platform"/>
            <consortium name="The Broad Institute Genome Sequencing Center for Infectious Disease"/>
            <person name="Wu L."/>
            <person name="Ma J."/>
        </authorList>
    </citation>
    <scope>NUCLEOTIDE SEQUENCE [LARGE SCALE GENOMIC DNA]</scope>
    <source>
        <strain evidence="3">CCUG 66188</strain>
    </source>
</reference>
<protein>
    <submittedName>
        <fullName evidence="2">Uncharacterized protein</fullName>
    </submittedName>
</protein>
<gene>
    <name evidence="2" type="ORF">ACFO6W_05415</name>
</gene>
<evidence type="ECO:0000313" key="2">
    <source>
        <dbReference type="EMBL" id="MFC4673122.1"/>
    </source>
</evidence>
<proteinExistence type="predicted"/>
<organism evidence="2 3">
    <name type="scientific">Dysgonomonas termitidis</name>
    <dbReference type="NCBI Taxonomy" id="1516126"/>
    <lineage>
        <taxon>Bacteria</taxon>
        <taxon>Pseudomonadati</taxon>
        <taxon>Bacteroidota</taxon>
        <taxon>Bacteroidia</taxon>
        <taxon>Bacteroidales</taxon>
        <taxon>Dysgonomonadaceae</taxon>
        <taxon>Dysgonomonas</taxon>
    </lineage>
</organism>